<organism evidence="3 4">
    <name type="scientific">Thermobifida cellulosilytica TB100</name>
    <dbReference type="NCBI Taxonomy" id="665004"/>
    <lineage>
        <taxon>Bacteria</taxon>
        <taxon>Bacillati</taxon>
        <taxon>Actinomycetota</taxon>
        <taxon>Actinomycetes</taxon>
        <taxon>Streptosporangiales</taxon>
        <taxon>Nocardiopsidaceae</taxon>
        <taxon>Thermobifida</taxon>
    </lineage>
</organism>
<keyword evidence="4" id="KW-1185">Reference proteome</keyword>
<dbReference type="PATRIC" id="fig|665004.4.peg.3591"/>
<feature type="transmembrane region" description="Helical" evidence="2">
    <location>
        <begin position="30"/>
        <end position="50"/>
    </location>
</feature>
<accession>A0A147KEV6</accession>
<reference evidence="4" key="1">
    <citation type="journal article" date="2017" name="Acta Aliment.">
        <title>Plant polysaccharide degrading enzyme system of Thermpbifida cellulosilytica TB100 revealed by de novo genome project data.</title>
        <authorList>
            <person name="Toth A."/>
            <person name="Baka E."/>
            <person name="Luzics S."/>
            <person name="Bata-Vidacs I."/>
            <person name="Nagy I."/>
            <person name="Balint B."/>
            <person name="Herceg R."/>
            <person name="Olasz F."/>
            <person name="Wilk T."/>
            <person name="Nagy T."/>
            <person name="Kriszt B."/>
            <person name="Nagy I."/>
            <person name="Kukolya J."/>
        </authorList>
    </citation>
    <scope>NUCLEOTIDE SEQUENCE [LARGE SCALE GENOMIC DNA]</scope>
    <source>
        <strain evidence="4">TB100</strain>
    </source>
</reference>
<dbReference type="RefSeq" id="WP_068758233.1">
    <property type="nucleotide sequence ID" value="NZ_KQ950185.1"/>
</dbReference>
<sequence length="79" mass="8439">MPNPIRSLRRRARTALTRRQHHRSDRGASFVEYAGLIVLVAAIAVAVFAVNIPNSISTTITTEIGRILNPAAASGSGND</sequence>
<dbReference type="Proteomes" id="UP000074382">
    <property type="component" value="Unassembled WGS sequence"/>
</dbReference>
<name>A0A147KEV6_THECS</name>
<keyword evidence="2" id="KW-1133">Transmembrane helix</keyword>
<evidence type="ECO:0000313" key="4">
    <source>
        <dbReference type="Proteomes" id="UP000074382"/>
    </source>
</evidence>
<dbReference type="STRING" id="665004.AC529_15535"/>
<protein>
    <recommendedName>
        <fullName evidence="5">Pilus assembly protein</fullName>
    </recommendedName>
</protein>
<proteinExistence type="predicted"/>
<evidence type="ECO:0000313" key="3">
    <source>
        <dbReference type="EMBL" id="KUP95841.1"/>
    </source>
</evidence>
<dbReference type="EMBL" id="LGEM01000107">
    <property type="protein sequence ID" value="KUP95841.1"/>
    <property type="molecule type" value="Genomic_DNA"/>
</dbReference>
<feature type="compositionally biased region" description="Basic residues" evidence="1">
    <location>
        <begin position="7"/>
        <end position="24"/>
    </location>
</feature>
<evidence type="ECO:0000256" key="2">
    <source>
        <dbReference type="SAM" id="Phobius"/>
    </source>
</evidence>
<dbReference type="AlphaFoldDB" id="A0A147KEV6"/>
<keyword evidence="2" id="KW-0812">Transmembrane</keyword>
<evidence type="ECO:0008006" key="5">
    <source>
        <dbReference type="Google" id="ProtNLM"/>
    </source>
</evidence>
<keyword evidence="2" id="KW-0472">Membrane</keyword>
<comment type="caution">
    <text evidence="3">The sequence shown here is derived from an EMBL/GenBank/DDBJ whole genome shotgun (WGS) entry which is preliminary data.</text>
</comment>
<gene>
    <name evidence="3" type="ORF">AC529_15535</name>
</gene>
<feature type="region of interest" description="Disordered" evidence="1">
    <location>
        <begin position="1"/>
        <end position="26"/>
    </location>
</feature>
<evidence type="ECO:0000256" key="1">
    <source>
        <dbReference type="SAM" id="MobiDB-lite"/>
    </source>
</evidence>